<feature type="transmembrane region" description="Helical" evidence="10">
    <location>
        <begin position="158"/>
        <end position="177"/>
    </location>
</feature>
<evidence type="ECO:0000256" key="9">
    <source>
        <dbReference type="SAM" id="MobiDB-lite"/>
    </source>
</evidence>
<name>A0A1J5RPA4_9ZZZZ</name>
<comment type="subcellular location">
    <subcellularLocation>
        <location evidence="1">Cell membrane</location>
        <topology evidence="1">Multi-pass membrane protein</topology>
    </subcellularLocation>
</comment>
<dbReference type="PANTHER" id="PTHR32196:SF32">
    <property type="entry name" value="XYLOSE TRANSPORT SYSTEM PERMEASE PROTEIN XYLH"/>
    <property type="match status" value="1"/>
</dbReference>
<evidence type="ECO:0000256" key="1">
    <source>
        <dbReference type="ARBA" id="ARBA00004651"/>
    </source>
</evidence>
<feature type="transmembrane region" description="Helical" evidence="10">
    <location>
        <begin position="231"/>
        <end position="255"/>
    </location>
</feature>
<evidence type="ECO:0000256" key="3">
    <source>
        <dbReference type="ARBA" id="ARBA00022475"/>
    </source>
</evidence>
<dbReference type="Pfam" id="PF02653">
    <property type="entry name" value="BPD_transp_2"/>
    <property type="match status" value="1"/>
</dbReference>
<keyword evidence="6 10" id="KW-0812">Transmembrane</keyword>
<feature type="transmembrane region" description="Helical" evidence="10">
    <location>
        <begin position="401"/>
        <end position="418"/>
    </location>
</feature>
<feature type="transmembrane region" description="Helical" evidence="10">
    <location>
        <begin position="267"/>
        <end position="287"/>
    </location>
</feature>
<protein>
    <submittedName>
        <fullName evidence="11">Xylose transport system permease protein XylH</fullName>
    </submittedName>
</protein>
<evidence type="ECO:0000256" key="10">
    <source>
        <dbReference type="SAM" id="Phobius"/>
    </source>
</evidence>
<feature type="transmembrane region" description="Helical" evidence="10">
    <location>
        <begin position="201"/>
        <end position="219"/>
    </location>
</feature>
<dbReference type="AlphaFoldDB" id="A0A1J5RPA4"/>
<keyword evidence="4" id="KW-0997">Cell inner membrane</keyword>
<keyword evidence="8 10" id="KW-0472">Membrane</keyword>
<keyword evidence="7 10" id="KW-1133">Transmembrane helix</keyword>
<reference evidence="11" key="1">
    <citation type="submission" date="2016-10" db="EMBL/GenBank/DDBJ databases">
        <title>Sequence of Gallionella enrichment culture.</title>
        <authorList>
            <person name="Poehlein A."/>
            <person name="Muehling M."/>
            <person name="Daniel R."/>
        </authorList>
    </citation>
    <scope>NUCLEOTIDE SEQUENCE</scope>
</reference>
<feature type="transmembrane region" description="Helical" evidence="10">
    <location>
        <begin position="104"/>
        <end position="121"/>
    </location>
</feature>
<sequence>MTKSHVDAPVHGDEPAADVRTSDVEVPVDTVGGYLRASVVRIRGGETGVLPVVGGLVLVSVLFQSLNSHFLTSGNLVNLLVQAAVFSLLAMGEVFALLLGEIDLSIGFVAGLSAVVMSELARPTVGWPWWAAIGAALVVSAVIGLVQGTLITRIGLPSFVVTLAGLLFWQGVMLWILGSGGSILIQDNTINDLASGTLTEAAGWGVMLVVVLVFAVLTWRRDAHRRSSGLVAPPPALTIAKIGGALVGGVALVLLTNADRGILVPVYGMPWVLLLVFAVLAVWTYVLGRRRFGLYVYAIGGNAEAARRAGIHLPRVRTLAFMCVSLTAGVGGVVYASRLRSISTALDGGTLVLYSVAAAVIGGTSLFGGRGKALHGVLGGIVIAAIDNGMGLLGFSAAAKYVVTALVLLVAVTIDAVARRNRPDGT</sequence>
<gene>
    <name evidence="11" type="primary">xylH_1</name>
    <name evidence="11" type="ORF">GALL_267280</name>
</gene>
<feature type="transmembrane region" description="Helical" evidence="10">
    <location>
        <begin position="348"/>
        <end position="367"/>
    </location>
</feature>
<evidence type="ECO:0000256" key="7">
    <source>
        <dbReference type="ARBA" id="ARBA00022989"/>
    </source>
</evidence>
<evidence type="ECO:0000313" key="11">
    <source>
        <dbReference type="EMBL" id="OIQ91331.1"/>
    </source>
</evidence>
<feature type="compositionally biased region" description="Basic and acidic residues" evidence="9">
    <location>
        <begin position="1"/>
        <end position="14"/>
    </location>
</feature>
<feature type="transmembrane region" description="Helical" evidence="10">
    <location>
        <begin position="316"/>
        <end position="336"/>
    </location>
</feature>
<dbReference type="InterPro" id="IPR001851">
    <property type="entry name" value="ABC_transp_permease"/>
</dbReference>
<accession>A0A1J5RPA4</accession>
<evidence type="ECO:0000256" key="8">
    <source>
        <dbReference type="ARBA" id="ARBA00023136"/>
    </source>
</evidence>
<evidence type="ECO:0000256" key="4">
    <source>
        <dbReference type="ARBA" id="ARBA00022519"/>
    </source>
</evidence>
<feature type="transmembrane region" description="Helical" evidence="10">
    <location>
        <begin position="127"/>
        <end position="146"/>
    </location>
</feature>
<dbReference type="GO" id="GO:0005886">
    <property type="term" value="C:plasma membrane"/>
    <property type="evidence" value="ECO:0007669"/>
    <property type="project" value="UniProtKB-SubCell"/>
</dbReference>
<evidence type="ECO:0000256" key="5">
    <source>
        <dbReference type="ARBA" id="ARBA00022597"/>
    </source>
</evidence>
<feature type="transmembrane region" description="Helical" evidence="10">
    <location>
        <begin position="48"/>
        <end position="67"/>
    </location>
</feature>
<dbReference type="GO" id="GO:0022857">
    <property type="term" value="F:transmembrane transporter activity"/>
    <property type="evidence" value="ECO:0007669"/>
    <property type="project" value="InterPro"/>
</dbReference>
<evidence type="ECO:0000256" key="6">
    <source>
        <dbReference type="ARBA" id="ARBA00022692"/>
    </source>
</evidence>
<dbReference type="EMBL" id="MLJW01000262">
    <property type="protein sequence ID" value="OIQ91331.1"/>
    <property type="molecule type" value="Genomic_DNA"/>
</dbReference>
<comment type="caution">
    <text evidence="11">The sequence shown here is derived from an EMBL/GenBank/DDBJ whole genome shotgun (WGS) entry which is preliminary data.</text>
</comment>
<organism evidence="11">
    <name type="scientific">mine drainage metagenome</name>
    <dbReference type="NCBI Taxonomy" id="410659"/>
    <lineage>
        <taxon>unclassified sequences</taxon>
        <taxon>metagenomes</taxon>
        <taxon>ecological metagenomes</taxon>
    </lineage>
</organism>
<proteinExistence type="predicted"/>
<keyword evidence="2" id="KW-0813">Transport</keyword>
<dbReference type="PANTHER" id="PTHR32196">
    <property type="entry name" value="ABC TRANSPORTER PERMEASE PROTEIN YPHD-RELATED-RELATED"/>
    <property type="match status" value="1"/>
</dbReference>
<evidence type="ECO:0000256" key="2">
    <source>
        <dbReference type="ARBA" id="ARBA00022448"/>
    </source>
</evidence>
<feature type="region of interest" description="Disordered" evidence="9">
    <location>
        <begin position="1"/>
        <end position="20"/>
    </location>
</feature>
<keyword evidence="5" id="KW-0762">Sugar transport</keyword>
<dbReference type="CDD" id="cd06579">
    <property type="entry name" value="TM_PBP1_transp_AraH_like"/>
    <property type="match status" value="1"/>
</dbReference>
<keyword evidence="3" id="KW-1003">Cell membrane</keyword>